<accession>A0A9W8K651</accession>
<feature type="compositionally biased region" description="Polar residues" evidence="1">
    <location>
        <begin position="98"/>
        <end position="113"/>
    </location>
</feature>
<feature type="compositionally biased region" description="Polar residues" evidence="1">
    <location>
        <begin position="296"/>
        <end position="310"/>
    </location>
</feature>
<comment type="caution">
    <text evidence="2">The sequence shown here is derived from an EMBL/GenBank/DDBJ whole genome shotgun (WGS) entry which is preliminary data.</text>
</comment>
<keyword evidence="3" id="KW-1185">Reference proteome</keyword>
<feature type="region of interest" description="Disordered" evidence="1">
    <location>
        <begin position="1"/>
        <end position="25"/>
    </location>
</feature>
<evidence type="ECO:0000313" key="3">
    <source>
        <dbReference type="Proteomes" id="UP001148786"/>
    </source>
</evidence>
<evidence type="ECO:0000313" key="2">
    <source>
        <dbReference type="EMBL" id="KAJ3514565.1"/>
    </source>
</evidence>
<feature type="compositionally biased region" description="Polar residues" evidence="1">
    <location>
        <begin position="440"/>
        <end position="457"/>
    </location>
</feature>
<gene>
    <name evidence="2" type="ORF">NLJ89_g2307</name>
</gene>
<sequence length="583" mass="61665">MSTPPAPSHADVNHAHTNSVPAQTTAVVQVRPQKKALNTAAAAMLPKSTNQPPQQKKVPRRSSKPFINWFQRKLAGTVRGKRTENVPLTIAELGMGRTASTSSRPMGRITSSPLPAPASHHHLKHPSKADASSLARRKTRSISLNGDEELRDLSQSCNGEVDSLDQSSMNRESIWSPASALEADDDASVRPIPPSAPPSPSPSRSSSSYLSDPRTFRSMAASTKPTTLLSIDLNGNGMAHIAQAPPAQVHRFAPHVRQSSSLSSAGLLNSGASITFSALPSAQPSSRPASLRNPGSLASFTASTQQTSPQHHALSPVQAPLHTNHHPRNNPRPSSPPLDNASVLTLASSAFGIPNRVGPQNYPPSAVGDSASHYGGSIMFPDGESTSHYVLGDDVEERDFDASVRALRPRSSRRGSWESEASRWSARIQGTPSLARDRSLWTSNSIRTGTGGISTENGEAHETADDETPDTATGDFGDLDKDDSLVESPLEATNRSLADPLAVINEPAVELMSTPADTPVTATHPADIKVPAPDHTLHRTSTETISHPNASPNSATDSCQEKTDTTTLIEGSTEKPVLATGSA</sequence>
<name>A0A9W8K651_9AGAR</name>
<dbReference type="AlphaFoldDB" id="A0A9W8K651"/>
<reference evidence="2" key="1">
    <citation type="submission" date="2022-07" db="EMBL/GenBank/DDBJ databases">
        <title>Genome Sequence of Agrocybe chaxingu.</title>
        <authorList>
            <person name="Buettner E."/>
        </authorList>
    </citation>
    <scope>NUCLEOTIDE SEQUENCE</scope>
    <source>
        <strain evidence="2">MP-N11</strain>
    </source>
</reference>
<feature type="region of interest" description="Disordered" evidence="1">
    <location>
        <begin position="89"/>
        <end position="214"/>
    </location>
</feature>
<feature type="compositionally biased region" description="Polar residues" evidence="1">
    <location>
        <begin position="279"/>
        <end position="288"/>
    </location>
</feature>
<feature type="compositionally biased region" description="Polar residues" evidence="1">
    <location>
        <begin position="153"/>
        <end position="173"/>
    </location>
</feature>
<dbReference type="OrthoDB" id="3269047at2759"/>
<dbReference type="EMBL" id="JANKHO010000138">
    <property type="protein sequence ID" value="KAJ3514565.1"/>
    <property type="molecule type" value="Genomic_DNA"/>
</dbReference>
<organism evidence="2 3">
    <name type="scientific">Agrocybe chaxingu</name>
    <dbReference type="NCBI Taxonomy" id="84603"/>
    <lineage>
        <taxon>Eukaryota</taxon>
        <taxon>Fungi</taxon>
        <taxon>Dikarya</taxon>
        <taxon>Basidiomycota</taxon>
        <taxon>Agaricomycotina</taxon>
        <taxon>Agaricomycetes</taxon>
        <taxon>Agaricomycetidae</taxon>
        <taxon>Agaricales</taxon>
        <taxon>Agaricineae</taxon>
        <taxon>Strophariaceae</taxon>
        <taxon>Agrocybe</taxon>
    </lineage>
</organism>
<feature type="region of interest" description="Disordered" evidence="1">
    <location>
        <begin position="41"/>
        <end position="66"/>
    </location>
</feature>
<feature type="region of interest" description="Disordered" evidence="1">
    <location>
        <begin position="440"/>
        <end position="482"/>
    </location>
</feature>
<feature type="compositionally biased region" description="Polar residues" evidence="1">
    <location>
        <begin position="542"/>
        <end position="558"/>
    </location>
</feature>
<feature type="region of interest" description="Disordered" evidence="1">
    <location>
        <begin position="522"/>
        <end position="583"/>
    </location>
</feature>
<evidence type="ECO:0000256" key="1">
    <source>
        <dbReference type="SAM" id="MobiDB-lite"/>
    </source>
</evidence>
<proteinExistence type="predicted"/>
<feature type="compositionally biased region" description="Low complexity" evidence="1">
    <location>
        <begin position="202"/>
        <end position="213"/>
    </location>
</feature>
<feature type="region of interest" description="Disordered" evidence="1">
    <location>
        <begin position="279"/>
        <end position="341"/>
    </location>
</feature>
<feature type="compositionally biased region" description="Pro residues" evidence="1">
    <location>
        <begin position="191"/>
        <end position="201"/>
    </location>
</feature>
<dbReference type="Proteomes" id="UP001148786">
    <property type="component" value="Unassembled WGS sequence"/>
</dbReference>
<protein>
    <submittedName>
        <fullName evidence="2">Uncharacterized protein</fullName>
    </submittedName>
</protein>
<feature type="compositionally biased region" description="Polar residues" evidence="1">
    <location>
        <begin position="15"/>
        <end position="25"/>
    </location>
</feature>